<evidence type="ECO:0000256" key="10">
    <source>
        <dbReference type="ARBA" id="ARBA00022989"/>
    </source>
</evidence>
<evidence type="ECO:0000256" key="12">
    <source>
        <dbReference type="ARBA" id="ARBA00023136"/>
    </source>
</evidence>
<dbReference type="PANTHER" id="PTHR12147:SF22">
    <property type="entry name" value="ENDOPLASMIC RETICULUM METALLOPEPTIDASE 1"/>
    <property type="match status" value="1"/>
</dbReference>
<dbReference type="Proteomes" id="UP000677054">
    <property type="component" value="Unassembled WGS sequence"/>
</dbReference>
<feature type="transmembrane region" description="Helical" evidence="16">
    <location>
        <begin position="558"/>
        <end position="583"/>
    </location>
</feature>
<dbReference type="GO" id="GO:0008235">
    <property type="term" value="F:metalloexopeptidase activity"/>
    <property type="evidence" value="ECO:0007669"/>
    <property type="project" value="InterPro"/>
</dbReference>
<feature type="domain" description="Endoplasmic reticulum metallopeptidase 1/1-A TM" evidence="19">
    <location>
        <begin position="423"/>
        <end position="642"/>
    </location>
</feature>
<evidence type="ECO:0000259" key="18">
    <source>
        <dbReference type="Pfam" id="PF22248"/>
    </source>
</evidence>
<reference evidence="20" key="1">
    <citation type="submission" date="2020-11" db="EMBL/GenBank/DDBJ databases">
        <authorList>
            <person name="Tran Van P."/>
        </authorList>
    </citation>
    <scope>NUCLEOTIDE SEQUENCE</scope>
</reference>
<evidence type="ECO:0000256" key="6">
    <source>
        <dbReference type="ARBA" id="ARBA00022723"/>
    </source>
</evidence>
<evidence type="ECO:0000256" key="15">
    <source>
        <dbReference type="SAM" id="MobiDB-lite"/>
    </source>
</evidence>
<feature type="transmembrane region" description="Helical" evidence="16">
    <location>
        <begin position="595"/>
        <end position="616"/>
    </location>
</feature>
<evidence type="ECO:0000256" key="14">
    <source>
        <dbReference type="ARBA" id="ARBA00078796"/>
    </source>
</evidence>
<dbReference type="EMBL" id="CAJPEV010000061">
    <property type="protein sequence ID" value="CAG0879849.1"/>
    <property type="molecule type" value="Genomic_DNA"/>
</dbReference>
<evidence type="ECO:0000256" key="5">
    <source>
        <dbReference type="ARBA" id="ARBA00022692"/>
    </source>
</evidence>
<keyword evidence="6" id="KW-0479">Metal-binding</keyword>
<comment type="cofactor">
    <cofactor evidence="1">
        <name>Zn(2+)</name>
        <dbReference type="ChEBI" id="CHEBI:29105"/>
    </cofactor>
</comment>
<dbReference type="Gene3D" id="3.40.630.10">
    <property type="entry name" value="Zn peptidases"/>
    <property type="match status" value="1"/>
</dbReference>
<comment type="similarity">
    <text evidence="3">Belongs to the peptidase M28 family.</text>
</comment>
<dbReference type="CDD" id="cd03875">
    <property type="entry name" value="M28_Fxna_like"/>
    <property type="match status" value="1"/>
</dbReference>
<evidence type="ECO:0000256" key="9">
    <source>
        <dbReference type="ARBA" id="ARBA00022833"/>
    </source>
</evidence>
<evidence type="ECO:0000259" key="19">
    <source>
        <dbReference type="Pfam" id="PF22249"/>
    </source>
</evidence>
<dbReference type="InterPro" id="IPR045175">
    <property type="entry name" value="M28_fam"/>
</dbReference>
<feature type="transmembrane region" description="Helical" evidence="16">
    <location>
        <begin position="502"/>
        <end position="523"/>
    </location>
</feature>
<dbReference type="InterPro" id="IPR007484">
    <property type="entry name" value="Peptidase_M28"/>
</dbReference>
<feature type="transmembrane region" description="Helical" evidence="16">
    <location>
        <begin position="381"/>
        <end position="409"/>
    </location>
</feature>
<dbReference type="InterPro" id="IPR053974">
    <property type="entry name" value="ERMP1_1-A_TM"/>
</dbReference>
<keyword evidence="10 16" id="KW-1133">Transmembrane helix</keyword>
<keyword evidence="7" id="KW-0378">Hydrolase</keyword>
<protein>
    <recommendedName>
        <fullName evidence="14">FXNA-like protease</fullName>
    </recommendedName>
</protein>
<comment type="subcellular location">
    <subcellularLocation>
        <location evidence="2">Endoplasmic reticulum membrane</location>
        <topology evidence="2">Multi-pass membrane protein</topology>
    </subcellularLocation>
</comment>
<evidence type="ECO:0000256" key="13">
    <source>
        <dbReference type="ARBA" id="ARBA00023180"/>
    </source>
</evidence>
<feature type="transmembrane region" description="Helical" evidence="16">
    <location>
        <begin position="529"/>
        <end position="546"/>
    </location>
</feature>
<keyword evidence="21" id="KW-1185">Reference proteome</keyword>
<dbReference type="InterPro" id="IPR053973">
    <property type="entry name" value="ERMP1-like_C"/>
</dbReference>
<feature type="region of interest" description="Disordered" evidence="15">
    <location>
        <begin position="1"/>
        <end position="31"/>
    </location>
</feature>
<evidence type="ECO:0000313" key="21">
    <source>
        <dbReference type="Proteomes" id="UP000677054"/>
    </source>
</evidence>
<dbReference type="FunFam" id="3.40.630.10:FF:000008">
    <property type="entry name" value="Endoplasmic reticulum metallopeptidase 1"/>
    <property type="match status" value="1"/>
</dbReference>
<keyword evidence="12 16" id="KW-0472">Membrane</keyword>
<dbReference type="PANTHER" id="PTHR12147">
    <property type="entry name" value="METALLOPEPTIDASE M28 FAMILY MEMBER"/>
    <property type="match status" value="1"/>
</dbReference>
<dbReference type="OrthoDB" id="76293at2759"/>
<keyword evidence="4" id="KW-0645">Protease</keyword>
<feature type="domain" description="Peptidase M28" evidence="17">
    <location>
        <begin position="160"/>
        <end position="355"/>
    </location>
</feature>
<feature type="domain" description="Endoplasmic reticulum metallopeptidase 1-like C-terminal" evidence="18">
    <location>
        <begin position="658"/>
        <end position="840"/>
    </location>
</feature>
<dbReference type="Pfam" id="PF04389">
    <property type="entry name" value="Peptidase_M28"/>
    <property type="match status" value="1"/>
</dbReference>
<sequence length="1053" mass="118460">MRGADEAHIRHRLRSPRAPDTQQNDMGPYSHEKLKYSDSPSYYILSLLFIYSSCIIFAIFAADSNFPTPKNISNQNLKDGVFIEERARTKLVHLASFGPKPTGSYENEVLAVDFLKRTLIDIKYRAHSSHNITVEVQQVSGSFPLDFKERMTSIYAHLQNVIAVLEPREKPSHDAMLVNCHFDTVPWSPGAGDDLASCAVMLEVFEVLATSSKPLKNSIIFLFNGGEENFLQASHGFITQHPWASRIKAVVNLDACGAGGRELVFQAGPNSSWLVETYAGSVPHPFASSVAQDIFESGVIPGETDFRIFRDFGRIPGLDIANIHNGYVYHTSNDIPEHITPKSLQRAGNNILALVKAIGNSDTLQDQQGPDKSQKMVYFDFLGLFMVVYSINWAYLLCIGGLALMTFTFFNDMKASNLSRIQYVLQVLLADAILIVAYLGSKTITLVMGILLDLFGCSMSWYSRPILIWPLYIFPSLGFSIFILRSFSFLHSKDIPKNSTLMGIYLHASNFLWSALLLLLVFLELRSSYIPTLFIIFPSLFSIIRSPRWSTIQNLTMYLLLHAIPAICFLSICLNGFVLFVPIAGRMSATLNPEIIITILTSITVSAFVLHLMPVLQHVDGALVRKIGIGLTCCGLVTMILVLLTPLGFPYSADLAHPSQQRFIIIHSQRKWHDLMGGLKNQDAGYWLLHLDRHNPDSMMNILPGMHTAQHLSRQECFEKLSCGMPYYFPSYNVLRTWTWLPASDPVIHDPIKMKPVSKEVISRSPLLVNWTFHVSGPDHMTMVLSPEEGIHIQNWSFPDPPYPSTIEYKRRPTYFLYYSWGAKRHPLTFSLTLKISTKSSTLPENFRGFVYLEEREEDLKRKEVDEVELVESSLHVGSRGQRDGWSIGDQEGQHDTLIVLRFLIPSRRIGASLGVPRGSLAQVVHVPLSATLRRLFWGPTRECLIRGCSAAPTTTSSRFITHVQERESRMPPRPEERRWQVTPSLAFPGLASPHSSGVPMSLRVLQRGEGGSGESELRLVTARWGDSRVDVIFFDAHNLLSRSPLQVLLHRK</sequence>
<evidence type="ECO:0000256" key="2">
    <source>
        <dbReference type="ARBA" id="ARBA00004477"/>
    </source>
</evidence>
<evidence type="ECO:0000256" key="3">
    <source>
        <dbReference type="ARBA" id="ARBA00010918"/>
    </source>
</evidence>
<name>A0A7R8X158_9CRUS</name>
<dbReference type="Pfam" id="PF22248">
    <property type="entry name" value="ERMP1_C"/>
    <property type="match status" value="1"/>
</dbReference>
<accession>A0A7R8X158</accession>
<keyword evidence="9" id="KW-0862">Zinc</keyword>
<keyword evidence="5 16" id="KW-0812">Transmembrane</keyword>
<dbReference type="GO" id="GO:0006508">
    <property type="term" value="P:proteolysis"/>
    <property type="evidence" value="ECO:0007669"/>
    <property type="project" value="UniProtKB-KW"/>
</dbReference>
<feature type="transmembrane region" description="Helical" evidence="16">
    <location>
        <begin position="42"/>
        <end position="62"/>
    </location>
</feature>
<evidence type="ECO:0000256" key="7">
    <source>
        <dbReference type="ARBA" id="ARBA00022801"/>
    </source>
</evidence>
<evidence type="ECO:0000256" key="1">
    <source>
        <dbReference type="ARBA" id="ARBA00001947"/>
    </source>
</evidence>
<dbReference type="Pfam" id="PF22249">
    <property type="entry name" value="ERMP1-TM"/>
    <property type="match status" value="1"/>
</dbReference>
<dbReference type="InterPro" id="IPR048024">
    <property type="entry name" value="Fxna-like_M28_dom"/>
</dbReference>
<evidence type="ECO:0000259" key="17">
    <source>
        <dbReference type="Pfam" id="PF04389"/>
    </source>
</evidence>
<feature type="transmembrane region" description="Helical" evidence="16">
    <location>
        <begin position="628"/>
        <end position="649"/>
    </location>
</feature>
<proteinExistence type="inferred from homology"/>
<feature type="transmembrane region" description="Helical" evidence="16">
    <location>
        <begin position="469"/>
        <end position="490"/>
    </location>
</feature>
<keyword evidence="8" id="KW-0256">Endoplasmic reticulum</keyword>
<evidence type="ECO:0000256" key="8">
    <source>
        <dbReference type="ARBA" id="ARBA00022824"/>
    </source>
</evidence>
<dbReference type="EMBL" id="LR899578">
    <property type="protein sequence ID" value="CAD7240781.1"/>
    <property type="molecule type" value="Genomic_DNA"/>
</dbReference>
<organism evidence="20">
    <name type="scientific">Darwinula stevensoni</name>
    <dbReference type="NCBI Taxonomy" id="69355"/>
    <lineage>
        <taxon>Eukaryota</taxon>
        <taxon>Metazoa</taxon>
        <taxon>Ecdysozoa</taxon>
        <taxon>Arthropoda</taxon>
        <taxon>Crustacea</taxon>
        <taxon>Oligostraca</taxon>
        <taxon>Ostracoda</taxon>
        <taxon>Podocopa</taxon>
        <taxon>Podocopida</taxon>
        <taxon>Darwinulocopina</taxon>
        <taxon>Darwinuloidea</taxon>
        <taxon>Darwinulidae</taxon>
        <taxon>Darwinula</taxon>
    </lineage>
</organism>
<keyword evidence="11" id="KW-0482">Metalloprotease</keyword>
<dbReference type="SUPFAM" id="SSF53187">
    <property type="entry name" value="Zn-dependent exopeptidases"/>
    <property type="match status" value="1"/>
</dbReference>
<evidence type="ECO:0000256" key="16">
    <source>
        <dbReference type="SAM" id="Phobius"/>
    </source>
</evidence>
<gene>
    <name evidence="20" type="ORF">DSTB1V02_LOCUS788</name>
</gene>
<evidence type="ECO:0000256" key="4">
    <source>
        <dbReference type="ARBA" id="ARBA00022670"/>
    </source>
</evidence>
<dbReference type="GO" id="GO:0005789">
    <property type="term" value="C:endoplasmic reticulum membrane"/>
    <property type="evidence" value="ECO:0007669"/>
    <property type="project" value="UniProtKB-SubCell"/>
</dbReference>
<dbReference type="AlphaFoldDB" id="A0A7R8X158"/>
<dbReference type="GO" id="GO:0046872">
    <property type="term" value="F:metal ion binding"/>
    <property type="evidence" value="ECO:0007669"/>
    <property type="project" value="UniProtKB-KW"/>
</dbReference>
<keyword evidence="13" id="KW-0325">Glycoprotein</keyword>
<evidence type="ECO:0000313" key="20">
    <source>
        <dbReference type="EMBL" id="CAD7240781.1"/>
    </source>
</evidence>
<evidence type="ECO:0000256" key="11">
    <source>
        <dbReference type="ARBA" id="ARBA00023049"/>
    </source>
</evidence>